<feature type="compositionally biased region" description="Basic and acidic residues" evidence="3">
    <location>
        <begin position="934"/>
        <end position="945"/>
    </location>
</feature>
<evidence type="ECO:0000256" key="2">
    <source>
        <dbReference type="ARBA" id="ARBA00022840"/>
    </source>
</evidence>
<evidence type="ECO:0000313" key="6">
    <source>
        <dbReference type="Proteomes" id="UP001152607"/>
    </source>
</evidence>
<proteinExistence type="predicted"/>
<dbReference type="OrthoDB" id="10042665at2759"/>
<dbReference type="EMBL" id="CAOQHR010000009">
    <property type="protein sequence ID" value="CAI6339355.1"/>
    <property type="molecule type" value="Genomic_DNA"/>
</dbReference>
<dbReference type="PANTHER" id="PTHR46411">
    <property type="entry name" value="FAMILY ATPASE, PUTATIVE-RELATED"/>
    <property type="match status" value="1"/>
</dbReference>
<organism evidence="5 6">
    <name type="scientific">Periconia digitata</name>
    <dbReference type="NCBI Taxonomy" id="1303443"/>
    <lineage>
        <taxon>Eukaryota</taxon>
        <taxon>Fungi</taxon>
        <taxon>Dikarya</taxon>
        <taxon>Ascomycota</taxon>
        <taxon>Pezizomycotina</taxon>
        <taxon>Dothideomycetes</taxon>
        <taxon>Pleosporomycetidae</taxon>
        <taxon>Pleosporales</taxon>
        <taxon>Massarineae</taxon>
        <taxon>Periconiaceae</taxon>
        <taxon>Periconia</taxon>
    </lineage>
</organism>
<dbReference type="InterPro" id="IPR054289">
    <property type="entry name" value="DUF7025"/>
</dbReference>
<accession>A0A9W4UNS6</accession>
<comment type="caution">
    <text evidence="5">The sequence shown here is derived from an EMBL/GenBank/DDBJ whole genome shotgun (WGS) entry which is preliminary data.</text>
</comment>
<reference evidence="5" key="1">
    <citation type="submission" date="2023-01" db="EMBL/GenBank/DDBJ databases">
        <authorList>
            <person name="Van Ghelder C."/>
            <person name="Rancurel C."/>
        </authorList>
    </citation>
    <scope>NUCLEOTIDE SEQUENCE</scope>
    <source>
        <strain evidence="5">CNCM I-4278</strain>
    </source>
</reference>
<evidence type="ECO:0000259" key="4">
    <source>
        <dbReference type="SMART" id="SM00382"/>
    </source>
</evidence>
<dbReference type="PRINTS" id="PR00819">
    <property type="entry name" value="CBXCFQXSUPER"/>
</dbReference>
<dbReference type="Pfam" id="PF23232">
    <property type="entry name" value="AAA_lid_13"/>
    <property type="match status" value="1"/>
</dbReference>
<gene>
    <name evidence="5" type="ORF">PDIGIT_LOCUS12511</name>
</gene>
<dbReference type="GO" id="GO:0005524">
    <property type="term" value="F:ATP binding"/>
    <property type="evidence" value="ECO:0007669"/>
    <property type="project" value="UniProtKB-KW"/>
</dbReference>
<dbReference type="CDD" id="cd19481">
    <property type="entry name" value="RecA-like_protease"/>
    <property type="match status" value="1"/>
</dbReference>
<keyword evidence="1" id="KW-0547">Nucleotide-binding</keyword>
<dbReference type="InterPro" id="IPR003959">
    <property type="entry name" value="ATPase_AAA_core"/>
</dbReference>
<feature type="compositionally biased region" description="Basic residues" evidence="3">
    <location>
        <begin position="897"/>
        <end position="922"/>
    </location>
</feature>
<protein>
    <recommendedName>
        <fullName evidence="4">AAA+ ATPase domain-containing protein</fullName>
    </recommendedName>
</protein>
<name>A0A9W4UNS6_9PLEO</name>
<keyword evidence="2" id="KW-0067">ATP-binding</keyword>
<keyword evidence="6" id="KW-1185">Reference proteome</keyword>
<dbReference type="GO" id="GO:0016887">
    <property type="term" value="F:ATP hydrolysis activity"/>
    <property type="evidence" value="ECO:0007669"/>
    <property type="project" value="InterPro"/>
</dbReference>
<feature type="region of interest" description="Disordered" evidence="3">
    <location>
        <begin position="846"/>
        <end position="956"/>
    </location>
</feature>
<dbReference type="Gene3D" id="3.40.50.300">
    <property type="entry name" value="P-loop containing nucleotide triphosphate hydrolases"/>
    <property type="match status" value="1"/>
</dbReference>
<dbReference type="InterPro" id="IPR000641">
    <property type="entry name" value="CbxX/CfxQ"/>
</dbReference>
<feature type="compositionally biased region" description="Basic and acidic residues" evidence="3">
    <location>
        <begin position="851"/>
        <end position="868"/>
    </location>
</feature>
<dbReference type="InterPro" id="IPR056599">
    <property type="entry name" value="AAA_lid_fung"/>
</dbReference>
<feature type="compositionally biased region" description="Low complexity" evidence="3">
    <location>
        <begin position="924"/>
        <end position="933"/>
    </location>
</feature>
<evidence type="ECO:0000256" key="3">
    <source>
        <dbReference type="SAM" id="MobiDB-lite"/>
    </source>
</evidence>
<dbReference type="SMART" id="SM00382">
    <property type="entry name" value="AAA"/>
    <property type="match status" value="1"/>
</dbReference>
<dbReference type="SUPFAM" id="SSF52540">
    <property type="entry name" value="P-loop containing nucleoside triphosphate hydrolases"/>
    <property type="match status" value="1"/>
</dbReference>
<feature type="domain" description="AAA+ ATPase" evidence="4">
    <location>
        <begin position="634"/>
        <end position="761"/>
    </location>
</feature>
<dbReference type="Pfam" id="PF22942">
    <property type="entry name" value="DUF7025"/>
    <property type="match status" value="1"/>
</dbReference>
<dbReference type="Pfam" id="PF00004">
    <property type="entry name" value="AAA"/>
    <property type="match status" value="1"/>
</dbReference>
<dbReference type="InterPro" id="IPR003593">
    <property type="entry name" value="AAA+_ATPase"/>
</dbReference>
<dbReference type="AlphaFoldDB" id="A0A9W4UNS6"/>
<dbReference type="Proteomes" id="UP001152607">
    <property type="component" value="Unassembled WGS sequence"/>
</dbReference>
<evidence type="ECO:0000256" key="1">
    <source>
        <dbReference type="ARBA" id="ARBA00022741"/>
    </source>
</evidence>
<evidence type="ECO:0000313" key="5">
    <source>
        <dbReference type="EMBL" id="CAI6339355.1"/>
    </source>
</evidence>
<dbReference type="InterPro" id="IPR027417">
    <property type="entry name" value="P-loop_NTPase"/>
</dbReference>
<dbReference type="PANTHER" id="PTHR46411:SF2">
    <property type="entry name" value="AAA+ ATPASE DOMAIN-CONTAINING PROTEIN"/>
    <property type="match status" value="1"/>
</dbReference>
<sequence>MTERHETRPVLWQSWKSAGAPFLHLFTNNRDNCQLPEHASPYLRRNDGRAALTMRNNTQQLVRREPTSSRILLENPQLSSKSTWDNQEQICQNSVSMEVALRSPDMCATELRYSNDSHAEKMDLVSEVKSLARRFLNLDAGSRPRNTSTLIGDLLEAVHVLQDHVDTLGAKFSKTDIVEAPSQNLHYKTLYRIRCHQTLHCHDQVMYEDEPYYDTNMTWGNDKVLRGDHPVFNVESYLMQHPGLHFVVVKEHDCVSSHNALLEDANQPTAEAHGSHGRERLWIISPTLQMALKDISQSTLPIADDSITYLAQLNAPYDIFFHHHGELLTLAQKDKSHGPVLNTLLSYVVTNYQSDHEDARLMFTNGFVSSFHLGKLFRPGQLVISSDSHTGASRVSIVIECIPQPNGSVNIKGWCWNFDGVRLVRAIWSGDIVIPSQQPIAINQLIIYPSEYAADGIMDTLATRGERFWAIRDRAYLAYTGWDAQRKHQYSESRFMIDTSVYNDLHHIAKGDYSIAKCDGMGPFELHLWSTNQKFGGGAALDCWPTSINTSDVRLTREMYLLLPPTVKGFDMSEKRWTLLDVRHLHDVGWRTEALDRIVIPTEHREMLKALVKSFEPERQIVKDNDYMVPAKGQGLNILLHGAPGTGKTTTAECVAEYAQKPLYRFTCGDIGTDPQSVEKYLESAFFLAKRWDAVVIMDEADVFLQSRSHGDLQRNSMVSVFLRVLEYYSGILILTTNRVGTFDDAFKSRIHVSLYFQQIQRQDRLRIWEFFAQEVRAEMSETDFHQLEQRLPDLAAAPLNGRQIRNAMKSARQLAIYRKISLNHEHIQQVVETTREFDKYLETVHSPEGAGDRSREQHIESAQDKPVDQASNGRSIEFGFDEDAPHGPRSKTTAYPKKHRVVHSGTKRTSRSNKTSKKHRTPSGQSSSVSLDSDIRSVVDRPETSDADTPTSAPQYIHSALSKAWGLNNGSSKDELREADLQNLVEAFASQLRPHAKE</sequence>